<feature type="compositionally biased region" description="Low complexity" evidence="1">
    <location>
        <begin position="435"/>
        <end position="453"/>
    </location>
</feature>
<keyword evidence="2" id="KW-0812">Transmembrane</keyword>
<feature type="compositionally biased region" description="Gly residues" evidence="1">
    <location>
        <begin position="148"/>
        <end position="172"/>
    </location>
</feature>
<keyword evidence="7" id="KW-1185">Reference proteome</keyword>
<dbReference type="Gene3D" id="2.60.40.680">
    <property type="match status" value="1"/>
</dbReference>
<feature type="region of interest" description="Disordered" evidence="1">
    <location>
        <begin position="477"/>
        <end position="502"/>
    </location>
</feature>
<evidence type="ECO:0000256" key="2">
    <source>
        <dbReference type="SAM" id="Phobius"/>
    </source>
</evidence>
<keyword evidence="2" id="KW-1133">Transmembrane helix</keyword>
<evidence type="ECO:0000256" key="3">
    <source>
        <dbReference type="SAM" id="SignalP"/>
    </source>
</evidence>
<feature type="domain" description="Cohesin" evidence="4">
    <location>
        <begin position="33"/>
        <end position="147"/>
    </location>
</feature>
<name>A0ABS6KDX3_9FIRM</name>
<feature type="compositionally biased region" description="Acidic residues" evidence="1">
    <location>
        <begin position="477"/>
        <end position="492"/>
    </location>
</feature>
<reference evidence="6 7" key="1">
    <citation type="submission" date="2021-06" db="EMBL/GenBank/DDBJ databases">
        <title>Description of novel taxa of the family Lachnospiraceae.</title>
        <authorList>
            <person name="Chaplin A.V."/>
            <person name="Sokolova S.R."/>
            <person name="Pikina A.P."/>
            <person name="Korzhanova M."/>
            <person name="Belova V."/>
            <person name="Korostin D."/>
            <person name="Efimov B.A."/>
        </authorList>
    </citation>
    <scope>NUCLEOTIDE SEQUENCE [LARGE SCALE GENOMIC DNA]</scope>
    <source>
        <strain evidence="6 7">ASD4241</strain>
    </source>
</reference>
<dbReference type="RefSeq" id="WP_158351916.1">
    <property type="nucleotide sequence ID" value="NZ_JAHQCX010000022.1"/>
</dbReference>
<proteinExistence type="predicted"/>
<accession>A0ABS6KDX3</accession>
<feature type="region of interest" description="Disordered" evidence="1">
    <location>
        <begin position="262"/>
        <end position="288"/>
    </location>
</feature>
<feature type="compositionally biased region" description="Basic and acidic residues" evidence="1">
    <location>
        <begin position="637"/>
        <end position="647"/>
    </location>
</feature>
<keyword evidence="2" id="KW-0472">Membrane</keyword>
<evidence type="ECO:0000259" key="5">
    <source>
        <dbReference type="Pfam" id="PF12733"/>
    </source>
</evidence>
<feature type="domain" description="Cadherin-like beta-sandwich-like" evidence="5">
    <location>
        <begin position="183"/>
        <end position="262"/>
    </location>
</feature>
<dbReference type="InterPro" id="IPR025883">
    <property type="entry name" value="Cadherin-like_domain"/>
</dbReference>
<keyword evidence="3" id="KW-0732">Signal</keyword>
<evidence type="ECO:0000313" key="6">
    <source>
        <dbReference type="EMBL" id="MBU9728704.1"/>
    </source>
</evidence>
<gene>
    <name evidence="6" type="ORF">KTH90_22185</name>
</gene>
<dbReference type="SUPFAM" id="SSF49384">
    <property type="entry name" value="Carbohydrate-binding domain"/>
    <property type="match status" value="1"/>
</dbReference>
<dbReference type="CDD" id="cd08547">
    <property type="entry name" value="Type_II_cohesin"/>
    <property type="match status" value="1"/>
</dbReference>
<feature type="region of interest" description="Disordered" evidence="1">
    <location>
        <begin position="415"/>
        <end position="453"/>
    </location>
</feature>
<dbReference type="InterPro" id="IPR002102">
    <property type="entry name" value="Cohesin_dom"/>
</dbReference>
<sequence>MKKLYQVLAVAMVCCLVIPWFPSRVLAASGNLQVSGGSCNVGQTVSVSVKANAADGDIAAMDVTLSYDASLLEYQSSSVNASGGSGSVHLVAQNSAPGQTSLGATVTFKAIAPGNAAVNVSNYKVANFNEEVLDIGQPGGASVSVTSPGGGDNGGGGGGNGGGDNGAGGDGGGSEKKSANNQLSSLKISPGTLSPSFTGSRTKYTATVPKGTTKVAVSANPMEKEAEVVSIDGTELSNGKTTIKIIVRAPNGNEATYSIAVTEEAKSQETPTPTPKPDEEQPEEDDTLEAAVGSEIRLVSEKFTEKEIPQGFEPHTSSYKQKEIKSAKMTNSDMELMYLVDENKENGRFYIYNAQAETFSNFIQIQIGLSPEEGGFLIPIPVPDPSQVPQGYEQIQVELDGIAVEGYQVTQQTEVPQDGAGEGEPVPTDQPADDANAGGEESGNQGEGSGEASADGVLNRLTAMFGTMTVYASEAQDPEIPEGGENSEEPENPENAAAPASDTGNSYQLIYAMDNNGLEDWYSFDPVQQTFQKYVPMAASDTEPNDDTASELAALQKQMGVNKDEADAKLAARFKVICALIVLSVLLLFVVINLILKVNRLKRGDDWEDDDDFDGREYDKTDPDDDNWLEQLPMSEKILKKTQEGLRDNQTPKLVKPDLRELTPPSYEETESEPAPDTSGAGQSGGRRTTQASEASHPTRASRSSSKPSKKEPVVMDDEAQIMDAVEKLMNESKDDLDDLDIDLDVLDLDDDDF</sequence>
<comment type="caution">
    <text evidence="6">The sequence shown here is derived from an EMBL/GenBank/DDBJ whole genome shotgun (WGS) entry which is preliminary data.</text>
</comment>
<evidence type="ECO:0000259" key="4">
    <source>
        <dbReference type="Pfam" id="PF00963"/>
    </source>
</evidence>
<feature type="region of interest" description="Disordered" evidence="1">
    <location>
        <begin position="606"/>
        <end position="720"/>
    </location>
</feature>
<organism evidence="6 7">
    <name type="scientific">Diplocloster modestus</name>
    <dbReference type="NCBI Taxonomy" id="2850322"/>
    <lineage>
        <taxon>Bacteria</taxon>
        <taxon>Bacillati</taxon>
        <taxon>Bacillota</taxon>
        <taxon>Clostridia</taxon>
        <taxon>Lachnospirales</taxon>
        <taxon>Lachnospiraceae</taxon>
        <taxon>Diplocloster</taxon>
    </lineage>
</organism>
<evidence type="ECO:0000313" key="7">
    <source>
        <dbReference type="Proteomes" id="UP001314681"/>
    </source>
</evidence>
<dbReference type="Pfam" id="PF00963">
    <property type="entry name" value="Cohesin"/>
    <property type="match status" value="1"/>
</dbReference>
<dbReference type="Pfam" id="PF12733">
    <property type="entry name" value="Cadherin-like"/>
    <property type="match status" value="1"/>
</dbReference>
<dbReference type="InterPro" id="IPR008965">
    <property type="entry name" value="CBM2/CBM3_carb-bd_dom_sf"/>
</dbReference>
<feature type="transmembrane region" description="Helical" evidence="2">
    <location>
        <begin position="574"/>
        <end position="596"/>
    </location>
</feature>
<feature type="compositionally biased region" description="Polar residues" evidence="1">
    <location>
        <begin position="686"/>
        <end position="701"/>
    </location>
</feature>
<feature type="region of interest" description="Disordered" evidence="1">
    <location>
        <begin position="139"/>
        <end position="205"/>
    </location>
</feature>
<evidence type="ECO:0000256" key="1">
    <source>
        <dbReference type="SAM" id="MobiDB-lite"/>
    </source>
</evidence>
<dbReference type="EMBL" id="JAHQCX010000022">
    <property type="protein sequence ID" value="MBU9728704.1"/>
    <property type="molecule type" value="Genomic_DNA"/>
</dbReference>
<dbReference type="Proteomes" id="UP001314681">
    <property type="component" value="Unassembled WGS sequence"/>
</dbReference>
<feature type="signal peptide" evidence="3">
    <location>
        <begin position="1"/>
        <end position="27"/>
    </location>
</feature>
<protein>
    <submittedName>
        <fullName evidence="6">Cadherin-like beta sandwich domain-containing protein</fullName>
    </submittedName>
</protein>
<feature type="compositionally biased region" description="Polar residues" evidence="1">
    <location>
        <begin position="179"/>
        <end position="205"/>
    </location>
</feature>
<feature type="chain" id="PRO_5045211739" evidence="3">
    <location>
        <begin position="28"/>
        <end position="754"/>
    </location>
</feature>